<organism evidence="2 3">
    <name type="scientific">Telluria mixta</name>
    <dbReference type="NCBI Taxonomy" id="34071"/>
    <lineage>
        <taxon>Bacteria</taxon>
        <taxon>Pseudomonadati</taxon>
        <taxon>Pseudomonadota</taxon>
        <taxon>Betaproteobacteria</taxon>
        <taxon>Burkholderiales</taxon>
        <taxon>Oxalobacteraceae</taxon>
        <taxon>Telluria group</taxon>
        <taxon>Telluria</taxon>
    </lineage>
</organism>
<keyword evidence="3" id="KW-1185">Reference proteome</keyword>
<proteinExistence type="predicted"/>
<reference evidence="2" key="1">
    <citation type="submission" date="2022-08" db="EMBL/GenBank/DDBJ databases">
        <title>Reclassification of Massilia species as members of the genera Telluria, Duganella, Pseudoduganella, Mokoshia gen. nov. and Zemynaea gen. nov. using orthogonal and non-orthogonal genome-based approaches.</title>
        <authorList>
            <person name="Bowman J.P."/>
        </authorList>
    </citation>
    <scope>NUCLEOTIDE SEQUENCE</scope>
    <source>
        <strain evidence="2">LMG 11547</strain>
    </source>
</reference>
<feature type="transmembrane region" description="Helical" evidence="1">
    <location>
        <begin position="209"/>
        <end position="230"/>
    </location>
</feature>
<keyword evidence="1" id="KW-1133">Transmembrane helix</keyword>
<evidence type="ECO:0000256" key="1">
    <source>
        <dbReference type="SAM" id="Phobius"/>
    </source>
</evidence>
<gene>
    <name evidence="2" type="ORF">NX786_14435</name>
</gene>
<feature type="transmembrane region" description="Helical" evidence="1">
    <location>
        <begin position="58"/>
        <end position="84"/>
    </location>
</feature>
<comment type="caution">
    <text evidence="2">The sequence shown here is derived from an EMBL/GenBank/DDBJ whole genome shotgun (WGS) entry which is preliminary data.</text>
</comment>
<evidence type="ECO:0000313" key="3">
    <source>
        <dbReference type="Proteomes" id="UP001165263"/>
    </source>
</evidence>
<dbReference type="RefSeq" id="WP_259449635.1">
    <property type="nucleotide sequence ID" value="NZ_CP119520.1"/>
</dbReference>
<feature type="transmembrane region" description="Helical" evidence="1">
    <location>
        <begin position="96"/>
        <end position="118"/>
    </location>
</feature>
<dbReference type="Proteomes" id="UP001165263">
    <property type="component" value="Unassembled WGS sequence"/>
</dbReference>
<keyword evidence="1" id="KW-0812">Transmembrane</keyword>
<feature type="transmembrane region" description="Helical" evidence="1">
    <location>
        <begin position="151"/>
        <end position="169"/>
    </location>
</feature>
<protein>
    <recommendedName>
        <fullName evidence="4">DUF4386 domain-containing protein</fullName>
    </recommendedName>
</protein>
<name>A0ABT2BZG6_9BURK</name>
<dbReference type="EMBL" id="JANUHC010000004">
    <property type="protein sequence ID" value="MCS0630534.1"/>
    <property type="molecule type" value="Genomic_DNA"/>
</dbReference>
<evidence type="ECO:0000313" key="2">
    <source>
        <dbReference type="EMBL" id="MCS0630534.1"/>
    </source>
</evidence>
<evidence type="ECO:0008006" key="4">
    <source>
        <dbReference type="Google" id="ProtNLM"/>
    </source>
</evidence>
<keyword evidence="1" id="KW-0472">Membrane</keyword>
<feature type="transmembrane region" description="Helical" evidence="1">
    <location>
        <begin position="181"/>
        <end position="203"/>
    </location>
</feature>
<accession>A0ABT2BZG6</accession>
<sequence>MTMPAHPNHATRFTGWAAIVGGLFAYANVGLVVAATGGNVDTILTGSLMLALPDDARALFRWGMFADILGFYLPVLAIGGYLWRRFRDEAGALGDMALMAITLYAVVGIGGAAIQLAALNPLAALHAAGNEATRAAAEAAWTAVAHLSQRGLWWSEGPVVLFWGLVVGAQLSREEWGRPRLILLKITGWGFALFFVAGMFPALSLFMNLMLVVVVLVFPFWMLSFGAQLLRHARHLPARARTLPAET</sequence>